<name>A0A366EJB3_9HYPH</name>
<comment type="similarity">
    <text evidence="1">Belongs to the LysR transcriptional regulatory family.</text>
</comment>
<organism evidence="6 7">
    <name type="scientific">Roseiarcus fermentans</name>
    <dbReference type="NCBI Taxonomy" id="1473586"/>
    <lineage>
        <taxon>Bacteria</taxon>
        <taxon>Pseudomonadati</taxon>
        <taxon>Pseudomonadota</taxon>
        <taxon>Alphaproteobacteria</taxon>
        <taxon>Hyphomicrobiales</taxon>
        <taxon>Roseiarcaceae</taxon>
        <taxon>Roseiarcus</taxon>
    </lineage>
</organism>
<comment type="caution">
    <text evidence="6">The sequence shown here is derived from an EMBL/GenBank/DDBJ whole genome shotgun (WGS) entry which is preliminary data.</text>
</comment>
<evidence type="ECO:0000256" key="1">
    <source>
        <dbReference type="ARBA" id="ARBA00009437"/>
    </source>
</evidence>
<evidence type="ECO:0000313" key="6">
    <source>
        <dbReference type="EMBL" id="RBP02424.1"/>
    </source>
</evidence>
<dbReference type="FunFam" id="1.10.10.10:FF:000001">
    <property type="entry name" value="LysR family transcriptional regulator"/>
    <property type="match status" value="1"/>
</dbReference>
<keyword evidence="4" id="KW-0804">Transcription</keyword>
<keyword evidence="2" id="KW-0805">Transcription regulation</keyword>
<accession>A0A366EJB3</accession>
<dbReference type="PANTHER" id="PTHR30126">
    <property type="entry name" value="HTH-TYPE TRANSCRIPTIONAL REGULATOR"/>
    <property type="match status" value="1"/>
</dbReference>
<dbReference type="PROSITE" id="PS50931">
    <property type="entry name" value="HTH_LYSR"/>
    <property type="match status" value="1"/>
</dbReference>
<dbReference type="Pfam" id="PF00126">
    <property type="entry name" value="HTH_1"/>
    <property type="match status" value="1"/>
</dbReference>
<dbReference type="Gene3D" id="1.10.10.10">
    <property type="entry name" value="Winged helix-like DNA-binding domain superfamily/Winged helix DNA-binding domain"/>
    <property type="match status" value="1"/>
</dbReference>
<dbReference type="AlphaFoldDB" id="A0A366EJB3"/>
<dbReference type="GO" id="GO:0003700">
    <property type="term" value="F:DNA-binding transcription factor activity"/>
    <property type="evidence" value="ECO:0007669"/>
    <property type="project" value="InterPro"/>
</dbReference>
<sequence>MSPLTLDQIRVFLAVVDEGSFTKAATRLNRARSAVTYGIQNLEAQIGLPLFDRTAYRPALTEAGRTLLWRARRIAEESDAFQQSARSLASGLEAELTIVMDSMFPAPPIVEALRAFTMAFPTIQPRVYVQPLGAAAELVLDGTCVVGLLPLIFSDMAAFKSFPLLTIELVPVVAPGHPLAAIAGAIETHVLQQHVQLVLTDRSALTAGRDYGVLSARTWRLADLSAKQSMLLAGLGWGNMPLHMVEDDIERGRLKIIRPADFDPRVARLVMGCAYLTADRLGPGARWLVERLTAGPGLHLNATSRHAAQISGG</sequence>
<gene>
    <name evidence="6" type="ORF">DFR50_15212</name>
</gene>
<evidence type="ECO:0000256" key="3">
    <source>
        <dbReference type="ARBA" id="ARBA00023125"/>
    </source>
</evidence>
<keyword evidence="3" id="KW-0238">DNA-binding</keyword>
<dbReference type="Pfam" id="PF03466">
    <property type="entry name" value="LysR_substrate"/>
    <property type="match status" value="1"/>
</dbReference>
<dbReference type="InterPro" id="IPR036390">
    <property type="entry name" value="WH_DNA-bd_sf"/>
</dbReference>
<dbReference type="GO" id="GO:0000976">
    <property type="term" value="F:transcription cis-regulatory region binding"/>
    <property type="evidence" value="ECO:0007669"/>
    <property type="project" value="TreeGrafter"/>
</dbReference>
<dbReference type="InterPro" id="IPR036388">
    <property type="entry name" value="WH-like_DNA-bd_sf"/>
</dbReference>
<feature type="domain" description="HTH lysR-type" evidence="5">
    <location>
        <begin position="4"/>
        <end position="61"/>
    </location>
</feature>
<dbReference type="Gene3D" id="3.40.190.290">
    <property type="match status" value="1"/>
</dbReference>
<reference evidence="6 7" key="1">
    <citation type="submission" date="2018-06" db="EMBL/GenBank/DDBJ databases">
        <title>Genomic Encyclopedia of Type Strains, Phase IV (KMG-IV): sequencing the most valuable type-strain genomes for metagenomic binning, comparative biology and taxonomic classification.</title>
        <authorList>
            <person name="Goeker M."/>
        </authorList>
    </citation>
    <scope>NUCLEOTIDE SEQUENCE [LARGE SCALE GENOMIC DNA]</scope>
    <source>
        <strain evidence="6 7">DSM 24875</strain>
    </source>
</reference>
<dbReference type="SUPFAM" id="SSF53850">
    <property type="entry name" value="Periplasmic binding protein-like II"/>
    <property type="match status" value="1"/>
</dbReference>
<proteinExistence type="inferred from homology"/>
<evidence type="ECO:0000259" key="5">
    <source>
        <dbReference type="PROSITE" id="PS50931"/>
    </source>
</evidence>
<dbReference type="InterPro" id="IPR000847">
    <property type="entry name" value="LysR_HTH_N"/>
</dbReference>
<protein>
    <submittedName>
        <fullName evidence="6">LysR family transcriptional regulator</fullName>
    </submittedName>
</protein>
<dbReference type="SUPFAM" id="SSF46785">
    <property type="entry name" value="Winged helix' DNA-binding domain"/>
    <property type="match status" value="1"/>
</dbReference>
<evidence type="ECO:0000313" key="7">
    <source>
        <dbReference type="Proteomes" id="UP000253529"/>
    </source>
</evidence>
<dbReference type="RefSeq" id="WP_113893478.1">
    <property type="nucleotide sequence ID" value="NZ_QNRK01000052.1"/>
</dbReference>
<dbReference type="InterPro" id="IPR005119">
    <property type="entry name" value="LysR_subst-bd"/>
</dbReference>
<dbReference type="PANTHER" id="PTHR30126:SF91">
    <property type="entry name" value="LYSR FAMILY TRANSCRIPTIONAL REGULATOR"/>
    <property type="match status" value="1"/>
</dbReference>
<dbReference type="OrthoDB" id="196624at2"/>
<keyword evidence="7" id="KW-1185">Reference proteome</keyword>
<evidence type="ECO:0000256" key="2">
    <source>
        <dbReference type="ARBA" id="ARBA00023015"/>
    </source>
</evidence>
<dbReference type="EMBL" id="QNRK01000052">
    <property type="protein sequence ID" value="RBP02424.1"/>
    <property type="molecule type" value="Genomic_DNA"/>
</dbReference>
<dbReference type="Proteomes" id="UP000253529">
    <property type="component" value="Unassembled WGS sequence"/>
</dbReference>
<evidence type="ECO:0000256" key="4">
    <source>
        <dbReference type="ARBA" id="ARBA00023163"/>
    </source>
</evidence>